<comment type="caution">
    <text evidence="2">Lacks conserved residue(s) required for the propagation of feature annotation.</text>
</comment>
<proteinExistence type="predicted"/>
<keyword evidence="1 2" id="KW-1015">Disulfide bond</keyword>
<keyword evidence="5" id="KW-1185">Reference proteome</keyword>
<dbReference type="EMBL" id="AKHW03006004">
    <property type="protein sequence ID" value="KYO24772.1"/>
    <property type="molecule type" value="Genomic_DNA"/>
</dbReference>
<evidence type="ECO:0000313" key="5">
    <source>
        <dbReference type="Proteomes" id="UP000050525"/>
    </source>
</evidence>
<evidence type="ECO:0000313" key="4">
    <source>
        <dbReference type="EMBL" id="KYO24772.1"/>
    </source>
</evidence>
<comment type="caution">
    <text evidence="4">The sequence shown here is derived from an EMBL/GenBank/DDBJ whole genome shotgun (WGS) entry which is preliminary data.</text>
</comment>
<sequence length="72" mass="8342">MDLGLCIDRFDCDAGYRLDGSREIQCQDEGTWDPHMAACSFRGSLNHRKELFTVVEREVRLPEMWPKDVPAK</sequence>
<dbReference type="CDD" id="cd00033">
    <property type="entry name" value="CCP"/>
    <property type="match status" value="1"/>
</dbReference>
<feature type="disulfide bond" evidence="2">
    <location>
        <begin position="12"/>
        <end position="39"/>
    </location>
</feature>
<protein>
    <recommendedName>
        <fullName evidence="3">Sushi domain-containing protein</fullName>
    </recommendedName>
</protein>
<evidence type="ECO:0000259" key="3">
    <source>
        <dbReference type="PROSITE" id="PS50923"/>
    </source>
</evidence>
<dbReference type="InterPro" id="IPR035976">
    <property type="entry name" value="Sushi/SCR/CCP_sf"/>
</dbReference>
<name>A0A151MJR2_ALLMI</name>
<dbReference type="InterPro" id="IPR000436">
    <property type="entry name" value="Sushi_SCR_CCP_dom"/>
</dbReference>
<feature type="domain" description="Sushi" evidence="3">
    <location>
        <begin position="1"/>
        <end position="41"/>
    </location>
</feature>
<dbReference type="Gene3D" id="2.10.70.10">
    <property type="entry name" value="Complement Module, domain 1"/>
    <property type="match status" value="1"/>
</dbReference>
<accession>A0A151MJR2</accession>
<dbReference type="SUPFAM" id="SSF57535">
    <property type="entry name" value="Complement control module/SCR domain"/>
    <property type="match status" value="1"/>
</dbReference>
<evidence type="ECO:0000256" key="1">
    <source>
        <dbReference type="ARBA" id="ARBA00023157"/>
    </source>
</evidence>
<keyword evidence="2" id="KW-0768">Sushi</keyword>
<dbReference type="Proteomes" id="UP000050525">
    <property type="component" value="Unassembled WGS sequence"/>
</dbReference>
<dbReference type="Pfam" id="PF00084">
    <property type="entry name" value="Sushi"/>
    <property type="match status" value="1"/>
</dbReference>
<organism evidence="4 5">
    <name type="scientific">Alligator mississippiensis</name>
    <name type="common">American alligator</name>
    <dbReference type="NCBI Taxonomy" id="8496"/>
    <lineage>
        <taxon>Eukaryota</taxon>
        <taxon>Metazoa</taxon>
        <taxon>Chordata</taxon>
        <taxon>Craniata</taxon>
        <taxon>Vertebrata</taxon>
        <taxon>Euteleostomi</taxon>
        <taxon>Archelosauria</taxon>
        <taxon>Archosauria</taxon>
        <taxon>Crocodylia</taxon>
        <taxon>Alligatoridae</taxon>
        <taxon>Alligatorinae</taxon>
        <taxon>Alligator</taxon>
    </lineage>
</organism>
<reference evidence="4 5" key="1">
    <citation type="journal article" date="2012" name="Genome Biol.">
        <title>Sequencing three crocodilian genomes to illuminate the evolution of archosaurs and amniotes.</title>
        <authorList>
            <person name="St John J.A."/>
            <person name="Braun E.L."/>
            <person name="Isberg S.R."/>
            <person name="Miles L.G."/>
            <person name="Chong A.Y."/>
            <person name="Gongora J."/>
            <person name="Dalzell P."/>
            <person name="Moran C."/>
            <person name="Bed'hom B."/>
            <person name="Abzhanov A."/>
            <person name="Burgess S.C."/>
            <person name="Cooksey A.M."/>
            <person name="Castoe T.A."/>
            <person name="Crawford N.G."/>
            <person name="Densmore L.D."/>
            <person name="Drew J.C."/>
            <person name="Edwards S.V."/>
            <person name="Faircloth B.C."/>
            <person name="Fujita M.K."/>
            <person name="Greenwold M.J."/>
            <person name="Hoffmann F.G."/>
            <person name="Howard J.M."/>
            <person name="Iguchi T."/>
            <person name="Janes D.E."/>
            <person name="Khan S.Y."/>
            <person name="Kohno S."/>
            <person name="de Koning A.J."/>
            <person name="Lance S.L."/>
            <person name="McCarthy F.M."/>
            <person name="McCormack J.E."/>
            <person name="Merchant M.E."/>
            <person name="Peterson D.G."/>
            <person name="Pollock D.D."/>
            <person name="Pourmand N."/>
            <person name="Raney B.J."/>
            <person name="Roessler K.A."/>
            <person name="Sanford J.R."/>
            <person name="Sawyer R.H."/>
            <person name="Schmidt C.J."/>
            <person name="Triplett E.W."/>
            <person name="Tuberville T.D."/>
            <person name="Venegas-Anaya M."/>
            <person name="Howard J.T."/>
            <person name="Jarvis E.D."/>
            <person name="Guillette L.J.Jr."/>
            <person name="Glenn T.C."/>
            <person name="Green R.E."/>
            <person name="Ray D.A."/>
        </authorList>
    </citation>
    <scope>NUCLEOTIDE SEQUENCE [LARGE SCALE GENOMIC DNA]</scope>
    <source>
        <strain evidence="4">KSC_2009_1</strain>
    </source>
</reference>
<gene>
    <name evidence="4" type="ORF">Y1Q_0016593</name>
</gene>
<evidence type="ECO:0000256" key="2">
    <source>
        <dbReference type="PROSITE-ProRule" id="PRU00302"/>
    </source>
</evidence>
<dbReference type="PROSITE" id="PS50923">
    <property type="entry name" value="SUSHI"/>
    <property type="match status" value="1"/>
</dbReference>
<dbReference type="AlphaFoldDB" id="A0A151MJR2"/>